<dbReference type="EC" id="3.2.1.23" evidence="3 6"/>
<dbReference type="Gene3D" id="2.60.40.1180">
    <property type="entry name" value="Golgi alpha-mannosidase II"/>
    <property type="match status" value="1"/>
</dbReference>
<feature type="active site" description="Nucleophile" evidence="7">
    <location>
        <position position="331"/>
    </location>
</feature>
<feature type="binding site" evidence="8">
    <location>
        <position position="173"/>
    </location>
    <ligand>
        <name>substrate</name>
    </ligand>
</feature>
<dbReference type="SUPFAM" id="SSF52317">
    <property type="entry name" value="Class I glutamine amidotransferase-like"/>
    <property type="match status" value="1"/>
</dbReference>
<accession>A0A9D2LAM9</accession>
<dbReference type="AlphaFoldDB" id="A0A9D2LAM9"/>
<keyword evidence="9" id="KW-0862">Zinc</keyword>
<keyword evidence="4 6" id="KW-0378">Hydrolase</keyword>
<evidence type="ECO:0000256" key="6">
    <source>
        <dbReference type="PIRNR" id="PIRNR001084"/>
    </source>
</evidence>
<organism evidence="13 14">
    <name type="scientific">Candidatus Brachybacterium merdavium</name>
    <dbReference type="NCBI Taxonomy" id="2838513"/>
    <lineage>
        <taxon>Bacteria</taxon>
        <taxon>Bacillati</taxon>
        <taxon>Actinomycetota</taxon>
        <taxon>Actinomycetes</taxon>
        <taxon>Micrococcales</taxon>
        <taxon>Dermabacteraceae</taxon>
        <taxon>Brachybacterium</taxon>
    </lineage>
</organism>
<feature type="binding site" evidence="8">
    <location>
        <position position="339"/>
    </location>
    <ligand>
        <name>substrate</name>
    </ligand>
</feature>
<proteinExistence type="inferred from homology"/>
<evidence type="ECO:0000313" key="14">
    <source>
        <dbReference type="Proteomes" id="UP000823823"/>
    </source>
</evidence>
<reference evidence="13" key="1">
    <citation type="journal article" date="2021" name="PeerJ">
        <title>Extensive microbial diversity within the chicken gut microbiome revealed by metagenomics and culture.</title>
        <authorList>
            <person name="Gilroy R."/>
            <person name="Ravi A."/>
            <person name="Getino M."/>
            <person name="Pursley I."/>
            <person name="Horton D.L."/>
            <person name="Alikhan N.F."/>
            <person name="Baker D."/>
            <person name="Gharbi K."/>
            <person name="Hall N."/>
            <person name="Watson M."/>
            <person name="Adriaenssens E.M."/>
            <person name="Foster-Nyarko E."/>
            <person name="Jarju S."/>
            <person name="Secka A."/>
            <person name="Antonio M."/>
            <person name="Oren A."/>
            <person name="Chaudhuri R.R."/>
            <person name="La Ragione R."/>
            <person name="Hildebrand F."/>
            <person name="Pallen M.J."/>
        </authorList>
    </citation>
    <scope>NUCLEOTIDE SEQUENCE</scope>
    <source>
        <strain evidence="13">ChiHjej13B12-24818</strain>
    </source>
</reference>
<dbReference type="InterPro" id="IPR013529">
    <property type="entry name" value="Glyco_hydro_42_N"/>
</dbReference>
<dbReference type="InterPro" id="IPR029062">
    <property type="entry name" value="Class_I_gatase-like"/>
</dbReference>
<evidence type="ECO:0000256" key="4">
    <source>
        <dbReference type="ARBA" id="ARBA00022801"/>
    </source>
</evidence>
<evidence type="ECO:0000256" key="8">
    <source>
        <dbReference type="PIRSR" id="PIRSR001084-2"/>
    </source>
</evidence>
<dbReference type="InterPro" id="IPR013738">
    <property type="entry name" value="Beta_galactosidase_Trimer"/>
</dbReference>
<evidence type="ECO:0000313" key="13">
    <source>
        <dbReference type="EMBL" id="HJB09103.1"/>
    </source>
</evidence>
<comment type="caution">
    <text evidence="13">The sequence shown here is derived from an EMBL/GenBank/DDBJ whole genome shotgun (WGS) entry which is preliminary data.</text>
</comment>
<evidence type="ECO:0000256" key="7">
    <source>
        <dbReference type="PIRSR" id="PIRSR001084-1"/>
    </source>
</evidence>
<feature type="domain" description="Glycoside hydrolase family 42 N-terminal" evidence="11">
    <location>
        <begin position="38"/>
        <end position="408"/>
    </location>
</feature>
<evidence type="ECO:0000256" key="5">
    <source>
        <dbReference type="ARBA" id="ARBA00023295"/>
    </source>
</evidence>
<feature type="domain" description="Beta-galactosidase trimerisation" evidence="12">
    <location>
        <begin position="419"/>
        <end position="624"/>
    </location>
</feature>
<dbReference type="GO" id="GO:0005975">
    <property type="term" value="P:carbohydrate metabolic process"/>
    <property type="evidence" value="ECO:0007669"/>
    <property type="project" value="InterPro"/>
</dbReference>
<evidence type="ECO:0000256" key="3">
    <source>
        <dbReference type="ARBA" id="ARBA00012756"/>
    </source>
</evidence>
<dbReference type="PANTHER" id="PTHR36447:SF1">
    <property type="entry name" value="BETA-GALACTOSIDASE GANA"/>
    <property type="match status" value="1"/>
</dbReference>
<dbReference type="Proteomes" id="UP000823823">
    <property type="component" value="Unassembled WGS sequence"/>
</dbReference>
<protein>
    <recommendedName>
        <fullName evidence="3 6">Beta-galactosidase</fullName>
        <shortName evidence="6">Beta-gal</shortName>
        <ecNumber evidence="3 6">3.2.1.23</ecNumber>
    </recommendedName>
</protein>
<dbReference type="PANTHER" id="PTHR36447">
    <property type="entry name" value="BETA-GALACTOSIDASE GANA"/>
    <property type="match status" value="1"/>
</dbReference>
<evidence type="ECO:0000256" key="10">
    <source>
        <dbReference type="SAM" id="MobiDB-lite"/>
    </source>
</evidence>
<sequence>MTRERSLSTPLPPSLRGPGANTSSSPIPGLDGLAFGADYNPEQWPREVWHEDVHLMREAGVTMVTIGMWSWSKLEPREGEFDTGWLDDLLDLLHEAGIRVDLGTPTAAPPAWFFRTYPEARVVDREQRALGPGSRGMACPSSPAYREACERITRMLGERYGSHPAIAMWHVHNEYGAPVGESFSAAAQEHFRRWVLDRYGSLEAVNDAWGTAFWGQTLGSWDEVLPPLPTPSVANPSRELDWRRFSNQAILECYIAERDILHELSPGIPVTTNFMAHTCPNMDLWRWAREVDIVSNDHYLTAADPRNFVELAFDADLTRSLAGGHPWILMEHSTSGVNWQDRNVAKAPGEMARNSLSHLARGADGVMFFQWRASKKGAEKFHSAMVPHAGPDSRVFREVCELGATLQDLAPVRGSRGGADIAILYDWESQWAQDLPWRPSVDLGHRQQTQSWYERLWRDHHAVDFVHPEADLSGYRMVLAPASYLLTDAAARNLEEYVVTGGNLVVGPFSGVVDECDGVRDGGLNAALADLLGVAVEEFCPLRAEETTRIDTTAGEVLDVQVWTEDLAVLDAEVLATYADGPVPGGAAITRASRGSGHAWYLASDLSIDGLSGVFAEVYTRAGITDSDLPADVELVERTAEDGTRHLFAINHTAEEHTLTLEGRTLHVAAGAVATTTVPAQAAVTTS</sequence>
<keyword evidence="5 6" id="KW-0326">Glycosidase</keyword>
<feature type="active site" description="Proton donor" evidence="7">
    <location>
        <position position="174"/>
    </location>
</feature>
<dbReference type="GO" id="GO:0046872">
    <property type="term" value="F:metal ion binding"/>
    <property type="evidence" value="ECO:0007669"/>
    <property type="project" value="UniProtKB-KW"/>
</dbReference>
<evidence type="ECO:0000259" key="12">
    <source>
        <dbReference type="Pfam" id="PF08532"/>
    </source>
</evidence>
<name>A0A9D2LAM9_9MICO</name>
<dbReference type="Pfam" id="PF02449">
    <property type="entry name" value="Glyco_hydro_42"/>
    <property type="match status" value="1"/>
</dbReference>
<dbReference type="GO" id="GO:0009341">
    <property type="term" value="C:beta-galactosidase complex"/>
    <property type="evidence" value="ECO:0007669"/>
    <property type="project" value="InterPro"/>
</dbReference>
<evidence type="ECO:0000256" key="9">
    <source>
        <dbReference type="PIRSR" id="PIRSR001084-3"/>
    </source>
</evidence>
<dbReference type="GO" id="GO:0004565">
    <property type="term" value="F:beta-galactosidase activity"/>
    <property type="evidence" value="ECO:0007669"/>
    <property type="project" value="UniProtKB-EC"/>
</dbReference>
<dbReference type="PIRSF" id="PIRSF001084">
    <property type="entry name" value="B-galactosidase"/>
    <property type="match status" value="1"/>
</dbReference>
<dbReference type="EMBL" id="DWZH01000008">
    <property type="protein sequence ID" value="HJB09103.1"/>
    <property type="molecule type" value="Genomic_DNA"/>
</dbReference>
<dbReference type="Pfam" id="PF08532">
    <property type="entry name" value="Glyco_hydro_42M"/>
    <property type="match status" value="1"/>
</dbReference>
<evidence type="ECO:0000256" key="2">
    <source>
        <dbReference type="ARBA" id="ARBA00005940"/>
    </source>
</evidence>
<dbReference type="Gene3D" id="3.20.20.80">
    <property type="entry name" value="Glycosidases"/>
    <property type="match status" value="1"/>
</dbReference>
<dbReference type="InterPro" id="IPR013780">
    <property type="entry name" value="Glyco_hydro_b"/>
</dbReference>
<gene>
    <name evidence="13" type="ORF">H9786_01020</name>
</gene>
<comment type="similarity">
    <text evidence="2 6">Belongs to the glycosyl hydrolase 42 family.</text>
</comment>
<dbReference type="CDD" id="cd03143">
    <property type="entry name" value="A4_beta-galactosidase_middle_domain"/>
    <property type="match status" value="1"/>
</dbReference>
<feature type="binding site" evidence="9">
    <location>
        <position position="139"/>
    </location>
    <ligand>
        <name>Zn(2+)</name>
        <dbReference type="ChEBI" id="CHEBI:29105"/>
    </ligand>
</feature>
<dbReference type="Gene3D" id="3.40.50.880">
    <property type="match status" value="1"/>
</dbReference>
<evidence type="ECO:0000259" key="11">
    <source>
        <dbReference type="Pfam" id="PF02449"/>
    </source>
</evidence>
<feature type="region of interest" description="Disordered" evidence="10">
    <location>
        <begin position="1"/>
        <end position="27"/>
    </location>
</feature>
<reference evidence="13" key="2">
    <citation type="submission" date="2021-04" db="EMBL/GenBank/DDBJ databases">
        <authorList>
            <person name="Gilroy R."/>
        </authorList>
    </citation>
    <scope>NUCLEOTIDE SEQUENCE</scope>
    <source>
        <strain evidence="13">ChiHjej13B12-24818</strain>
    </source>
</reference>
<keyword evidence="9" id="KW-0479">Metal-binding</keyword>
<evidence type="ECO:0000256" key="1">
    <source>
        <dbReference type="ARBA" id="ARBA00001412"/>
    </source>
</evidence>
<feature type="binding site" evidence="8">
    <location>
        <position position="135"/>
    </location>
    <ligand>
        <name>substrate</name>
    </ligand>
</feature>
<comment type="catalytic activity">
    <reaction evidence="1 6">
        <text>Hydrolysis of terminal non-reducing beta-D-galactose residues in beta-D-galactosides.</text>
        <dbReference type="EC" id="3.2.1.23"/>
    </reaction>
</comment>
<dbReference type="SUPFAM" id="SSF51445">
    <property type="entry name" value="(Trans)glycosidases"/>
    <property type="match status" value="1"/>
</dbReference>
<dbReference type="InterPro" id="IPR017853">
    <property type="entry name" value="GH"/>
</dbReference>
<dbReference type="InterPro" id="IPR003476">
    <property type="entry name" value="Glyco_hydro_42"/>
</dbReference>